<dbReference type="Pfam" id="PF19279">
    <property type="entry name" value="YegS_C"/>
    <property type="match status" value="1"/>
</dbReference>
<reference evidence="2" key="1">
    <citation type="journal article" date="2013" name="Environ. Microbiol.">
        <title>Microbiota from the distal guts of lean and obese adolescents exhibit partial functional redundancy besides clear differences in community structure.</title>
        <authorList>
            <person name="Ferrer M."/>
            <person name="Ruiz A."/>
            <person name="Lanza F."/>
            <person name="Haange S.B."/>
            <person name="Oberbach A."/>
            <person name="Till H."/>
            <person name="Bargiela R."/>
            <person name="Campoy C."/>
            <person name="Segura M.T."/>
            <person name="Richter M."/>
            <person name="von Bergen M."/>
            <person name="Seifert J."/>
            <person name="Suarez A."/>
        </authorList>
    </citation>
    <scope>NUCLEOTIDE SEQUENCE</scope>
</reference>
<name>K1UB68_9ZZZZ</name>
<evidence type="ECO:0000313" key="2">
    <source>
        <dbReference type="EMBL" id="EKC75465.1"/>
    </source>
</evidence>
<proteinExistence type="predicted"/>
<dbReference type="Gene3D" id="2.60.200.40">
    <property type="match status" value="1"/>
</dbReference>
<keyword evidence="2" id="KW-0418">Kinase</keyword>
<dbReference type="EMBL" id="AJWY01003397">
    <property type="protein sequence ID" value="EKC75465.1"/>
    <property type="molecule type" value="Genomic_DNA"/>
</dbReference>
<dbReference type="PANTHER" id="PTHR12358:SF54">
    <property type="entry name" value="SPHINGOSINE KINASE RELATED PROTEIN"/>
    <property type="match status" value="1"/>
</dbReference>
<dbReference type="InterPro" id="IPR045540">
    <property type="entry name" value="YegS/DAGK_C"/>
</dbReference>
<evidence type="ECO:0000259" key="1">
    <source>
        <dbReference type="Pfam" id="PF19279"/>
    </source>
</evidence>
<gene>
    <name evidence="2" type="ORF">LEA_05191</name>
</gene>
<accession>K1UB68</accession>
<keyword evidence="2" id="KW-0808">Transferase</keyword>
<sequence>VNGSVHKLDLIKCGDKVAVNQCSMGIDAEVCAKQAYFKKIPLITGEAAYTASLLYCLGKRLNSEFKITVDDDRVIEGTMLFALCGNSRWYGGGYMGAPKAIPDDGLLDFIIVRKTVGRLKLAGLINAYKRGEHLDWDFTTFLRGKKMHIESKELAAVNVDGECEYVKESTFEIMPSALNFVIPANSTFYENTGRPSPKRDEKELAAL</sequence>
<dbReference type="GO" id="GO:0016301">
    <property type="term" value="F:kinase activity"/>
    <property type="evidence" value="ECO:0007669"/>
    <property type="project" value="UniProtKB-KW"/>
</dbReference>
<feature type="domain" description="YegS/DAGK C-terminal" evidence="1">
    <location>
        <begin position="22"/>
        <end position="180"/>
    </location>
</feature>
<comment type="caution">
    <text evidence="2">The sequence shown here is derived from an EMBL/GenBank/DDBJ whole genome shotgun (WGS) entry which is preliminary data.</text>
</comment>
<protein>
    <submittedName>
        <fullName evidence="2">Diacylglycerol kinase catalytic region</fullName>
    </submittedName>
</protein>
<organism evidence="2">
    <name type="scientific">human gut metagenome</name>
    <dbReference type="NCBI Taxonomy" id="408170"/>
    <lineage>
        <taxon>unclassified sequences</taxon>
        <taxon>metagenomes</taxon>
        <taxon>organismal metagenomes</taxon>
    </lineage>
</organism>
<dbReference type="AlphaFoldDB" id="K1UB68"/>
<dbReference type="InterPro" id="IPR050187">
    <property type="entry name" value="Lipid_Phosphate_FormReg"/>
</dbReference>
<feature type="non-terminal residue" evidence="2">
    <location>
        <position position="1"/>
    </location>
</feature>
<dbReference type="SUPFAM" id="SSF111331">
    <property type="entry name" value="NAD kinase/diacylglycerol kinase-like"/>
    <property type="match status" value="1"/>
</dbReference>
<dbReference type="InterPro" id="IPR016064">
    <property type="entry name" value="NAD/diacylglycerol_kinase_sf"/>
</dbReference>
<dbReference type="PANTHER" id="PTHR12358">
    <property type="entry name" value="SPHINGOSINE KINASE"/>
    <property type="match status" value="1"/>
</dbReference>